<dbReference type="Proteomes" id="UP000230922">
    <property type="component" value="Unassembled WGS sequence"/>
</dbReference>
<dbReference type="GO" id="GO:0006351">
    <property type="term" value="P:DNA-templated transcription"/>
    <property type="evidence" value="ECO:0007669"/>
    <property type="project" value="TreeGrafter"/>
</dbReference>
<proteinExistence type="predicted"/>
<dbReference type="InterPro" id="IPR048846">
    <property type="entry name" value="PaaX-like_central"/>
</dbReference>
<evidence type="ECO:0000256" key="6">
    <source>
        <dbReference type="ARBA" id="ARBA00023118"/>
    </source>
</evidence>
<feature type="domain" description="Transcriptional repressor PaaX-like central Cas2-like" evidence="7">
    <location>
        <begin position="91"/>
        <end position="162"/>
    </location>
</feature>
<evidence type="ECO:0000313" key="8">
    <source>
        <dbReference type="EMBL" id="PIR96622.1"/>
    </source>
</evidence>
<protein>
    <submittedName>
        <fullName evidence="8">CRISPR-associated endonuclease Cas2</fullName>
    </submittedName>
</protein>
<keyword evidence="2" id="KW-0479">Metal-binding</keyword>
<evidence type="ECO:0000256" key="4">
    <source>
        <dbReference type="ARBA" id="ARBA00022801"/>
    </source>
</evidence>
<dbReference type="PANTHER" id="PTHR30319">
    <property type="entry name" value="PHENYLACETIC ACID REGULATOR-RELATED TRANSCRIPTIONAL REPRESSOR"/>
    <property type="match status" value="1"/>
</dbReference>
<reference evidence="9" key="1">
    <citation type="submission" date="2017-09" db="EMBL/GenBank/DDBJ databases">
        <title>Depth-based differentiation of microbial function through sediment-hosted aquifers and enrichment of novel symbionts in the deep terrestrial subsurface.</title>
        <authorList>
            <person name="Probst A.J."/>
            <person name="Ladd B."/>
            <person name="Jarett J.K."/>
            <person name="Geller-Mcgrath D.E."/>
            <person name="Sieber C.M.K."/>
            <person name="Emerson J.B."/>
            <person name="Anantharaman K."/>
            <person name="Thomas B.C."/>
            <person name="Malmstrom R."/>
            <person name="Stieglmeier M."/>
            <person name="Klingl A."/>
            <person name="Woyke T."/>
            <person name="Ryan C.M."/>
            <person name="Banfield J.F."/>
        </authorList>
    </citation>
    <scope>NUCLEOTIDE SEQUENCE [LARGE SCALE GENOMIC DNA]</scope>
</reference>
<keyword evidence="5" id="KW-0460">Magnesium</keyword>
<sequence length="175" mass="21036">MRNKGSEIVDTILEVLNDFGQILPRPFETKYGWARRLKRFGQPRFERGVRHLENRGLIEVVRKNDKKFIKLTKKGQLEILLKKAKKPRSIKWDYKWRIVMFDIPEDSADKRDQLRLMLKVNGFKKLQASVYINPYPLNREAVIYLKQTGLIEFIRILRVEEMDDDWDLKKKFKLT</sequence>
<evidence type="ECO:0000256" key="2">
    <source>
        <dbReference type="ARBA" id="ARBA00022723"/>
    </source>
</evidence>
<keyword evidence="6" id="KW-0051">Antiviral defense</keyword>
<evidence type="ECO:0000256" key="1">
    <source>
        <dbReference type="ARBA" id="ARBA00022722"/>
    </source>
</evidence>
<dbReference type="EMBL" id="PFAK01000002">
    <property type="protein sequence ID" value="PIR96622.1"/>
    <property type="molecule type" value="Genomic_DNA"/>
</dbReference>
<evidence type="ECO:0000313" key="9">
    <source>
        <dbReference type="Proteomes" id="UP000230922"/>
    </source>
</evidence>
<dbReference type="NCBIfam" id="TIGR01573">
    <property type="entry name" value="cas2"/>
    <property type="match status" value="1"/>
</dbReference>
<accession>A0A2H0VBZ0</accession>
<dbReference type="Pfam" id="PF20803">
    <property type="entry name" value="PaaX_M"/>
    <property type="match status" value="1"/>
</dbReference>
<evidence type="ECO:0000259" key="7">
    <source>
        <dbReference type="Pfam" id="PF20803"/>
    </source>
</evidence>
<evidence type="ECO:0000256" key="5">
    <source>
        <dbReference type="ARBA" id="ARBA00022842"/>
    </source>
</evidence>
<dbReference type="InterPro" id="IPR021127">
    <property type="entry name" value="CRISPR_associated_Cas2"/>
</dbReference>
<dbReference type="GO" id="GO:0004521">
    <property type="term" value="F:RNA endonuclease activity"/>
    <property type="evidence" value="ECO:0007669"/>
    <property type="project" value="InterPro"/>
</dbReference>
<keyword evidence="4" id="KW-0378">Hydrolase</keyword>
<organism evidence="8 9">
    <name type="scientific">Candidatus Doudnabacteria bacterium CG10_big_fil_rev_8_21_14_0_10_42_18</name>
    <dbReference type="NCBI Taxonomy" id="1974552"/>
    <lineage>
        <taxon>Bacteria</taxon>
        <taxon>Candidatus Doudnaibacteriota</taxon>
    </lineage>
</organism>
<evidence type="ECO:0000256" key="3">
    <source>
        <dbReference type="ARBA" id="ARBA00022759"/>
    </source>
</evidence>
<dbReference type="AlphaFoldDB" id="A0A2H0VBZ0"/>
<gene>
    <name evidence="8" type="primary">cas2</name>
    <name evidence="8" type="ORF">COT92_00160</name>
</gene>
<keyword evidence="3 8" id="KW-0255">Endonuclease</keyword>
<name>A0A2H0VBZ0_9BACT</name>
<dbReference type="Gene3D" id="3.30.70.2650">
    <property type="match status" value="1"/>
</dbReference>
<dbReference type="GO" id="GO:0043571">
    <property type="term" value="P:maintenance of CRISPR repeat elements"/>
    <property type="evidence" value="ECO:0007669"/>
    <property type="project" value="InterPro"/>
</dbReference>
<keyword evidence="1" id="KW-0540">Nuclease</keyword>
<dbReference type="PANTHER" id="PTHR30319:SF1">
    <property type="entry name" value="TRANSCRIPTIONAL REPRESSOR PAAX"/>
    <property type="match status" value="1"/>
</dbReference>
<comment type="caution">
    <text evidence="8">The sequence shown here is derived from an EMBL/GenBank/DDBJ whole genome shotgun (WGS) entry which is preliminary data.</text>
</comment>